<evidence type="ECO:0000313" key="1">
    <source>
        <dbReference type="EMBL" id="DAF85125.1"/>
    </source>
</evidence>
<organism evidence="1">
    <name type="scientific">Siphoviridae sp. ctxdc10</name>
    <dbReference type="NCBI Taxonomy" id="2825740"/>
    <lineage>
        <taxon>Viruses</taxon>
        <taxon>Duplodnaviria</taxon>
        <taxon>Heunggongvirae</taxon>
        <taxon>Uroviricota</taxon>
        <taxon>Caudoviricetes</taxon>
    </lineage>
</organism>
<proteinExistence type="predicted"/>
<reference evidence="1" key="1">
    <citation type="journal article" date="2021" name="Proc. Natl. Acad. Sci. U.S.A.">
        <title>A Catalog of Tens of Thousands of Viruses from Human Metagenomes Reveals Hidden Associations with Chronic Diseases.</title>
        <authorList>
            <person name="Tisza M.J."/>
            <person name="Buck C.B."/>
        </authorList>
    </citation>
    <scope>NUCLEOTIDE SEQUENCE</scope>
    <source>
        <strain evidence="1">Ctxdc10</strain>
    </source>
</reference>
<accession>A0A8S5TSE9</accession>
<protein>
    <submittedName>
        <fullName evidence="1">Uncharacterized protein</fullName>
    </submittedName>
</protein>
<dbReference type="EMBL" id="BK015918">
    <property type="protein sequence ID" value="DAF85125.1"/>
    <property type="molecule type" value="Genomic_DNA"/>
</dbReference>
<sequence length="125" mass="14562">MIRYPYTLEMWYEEDATQNPDGSWVEGAHEWRVVGRCNARQNGQAQQIKGQNGDSFLYSFEVTMPADTQPIPIGTKVRIFDNRGFNIFDRSPRTEAKPKDKDTASYPVQGFYKSGQRYEDTRLWL</sequence>
<name>A0A8S5TSE9_9CAUD</name>